<feature type="transmembrane region" description="Helical" evidence="1">
    <location>
        <begin position="104"/>
        <end position="125"/>
    </location>
</feature>
<keyword evidence="1" id="KW-1133">Transmembrane helix</keyword>
<dbReference type="AlphaFoldDB" id="A0A7S4HU37"/>
<accession>A0A7S4HU37</accession>
<evidence type="ECO:0000313" key="2">
    <source>
        <dbReference type="EMBL" id="CAE2209480.1"/>
    </source>
</evidence>
<proteinExistence type="predicted"/>
<keyword evidence="1" id="KW-0472">Membrane</keyword>
<keyword evidence="1" id="KW-0812">Transmembrane</keyword>
<protein>
    <submittedName>
        <fullName evidence="2">Uncharacterized protein</fullName>
    </submittedName>
</protein>
<feature type="transmembrane region" description="Helical" evidence="1">
    <location>
        <begin position="131"/>
        <end position="152"/>
    </location>
</feature>
<organism evidence="2">
    <name type="scientific">Vannella robusta</name>
    <dbReference type="NCBI Taxonomy" id="1487602"/>
    <lineage>
        <taxon>Eukaryota</taxon>
        <taxon>Amoebozoa</taxon>
        <taxon>Discosea</taxon>
        <taxon>Flabellinia</taxon>
        <taxon>Vannellidae</taxon>
        <taxon>Vannella</taxon>
    </lineage>
</organism>
<evidence type="ECO:0000256" key="1">
    <source>
        <dbReference type="SAM" id="Phobius"/>
    </source>
</evidence>
<gene>
    <name evidence="2" type="ORF">VSP0166_LOCUS4627</name>
</gene>
<name>A0A7S4HU37_9EUKA</name>
<reference evidence="2" key="1">
    <citation type="submission" date="2021-01" db="EMBL/GenBank/DDBJ databases">
        <authorList>
            <person name="Corre E."/>
            <person name="Pelletier E."/>
            <person name="Niang G."/>
            <person name="Scheremetjew M."/>
            <person name="Finn R."/>
            <person name="Kale V."/>
            <person name="Holt S."/>
            <person name="Cochrane G."/>
            <person name="Meng A."/>
            <person name="Brown T."/>
            <person name="Cohen L."/>
        </authorList>
    </citation>
    <scope>NUCLEOTIDE SEQUENCE</scope>
    <source>
        <strain evidence="2">DIVA3 518/3/11/1/6</strain>
    </source>
</reference>
<sequence>MGIELGVGGACENKIGGLNLHVVPSRTYQILLPYQLTENKFELSDNFAEKDVLCSSCEGVGGNVCDWAVSYSEMCIPRCENMTIHQLFCLVTCGRESSTYTRTFSLLCIPLTVIFFLCALLIDFIAYAPLFVMMVVLLPLIGGTLCFFYPLWRMCCKAYRATSKCCDRDLEPELLDV</sequence>
<dbReference type="EMBL" id="HBKP01006429">
    <property type="protein sequence ID" value="CAE2209480.1"/>
    <property type="molecule type" value="Transcribed_RNA"/>
</dbReference>